<protein>
    <recommendedName>
        <fullName evidence="2">Oligopeptide/dipeptide ABC transporter C-terminal domain-containing protein</fullName>
    </recommendedName>
</protein>
<reference evidence="1" key="1">
    <citation type="submission" date="2019-09" db="EMBL/GenBank/DDBJ databases">
        <title>Characterisation of the sponge microbiome using genome-centric metagenomics.</title>
        <authorList>
            <person name="Engelberts J.P."/>
            <person name="Robbins S.J."/>
            <person name="De Goeij J.M."/>
            <person name="Aranda M."/>
            <person name="Bell S.C."/>
            <person name="Webster N.S."/>
        </authorList>
    </citation>
    <scope>NUCLEOTIDE SEQUENCE</scope>
    <source>
        <strain evidence="1">SB0662_bin_9</strain>
    </source>
</reference>
<dbReference type="InterPro" id="IPR027417">
    <property type="entry name" value="P-loop_NTPase"/>
</dbReference>
<sequence>MVLEGDVAESAFPSSGCHFHPRRRYAVERCAQEEPDLSDTGNGHLVRCLRTEELDLA</sequence>
<organism evidence="1">
    <name type="scientific">Caldilineaceae bacterium SB0662_bin_9</name>
    <dbReference type="NCBI Taxonomy" id="2605258"/>
    <lineage>
        <taxon>Bacteria</taxon>
        <taxon>Bacillati</taxon>
        <taxon>Chloroflexota</taxon>
        <taxon>Caldilineae</taxon>
        <taxon>Caldilineales</taxon>
        <taxon>Caldilineaceae</taxon>
    </lineage>
</organism>
<gene>
    <name evidence="1" type="ORF">F4Y08_03055</name>
</gene>
<dbReference type="EMBL" id="VXPY01000015">
    <property type="protein sequence ID" value="MYD89306.1"/>
    <property type="molecule type" value="Genomic_DNA"/>
</dbReference>
<evidence type="ECO:0000313" key="1">
    <source>
        <dbReference type="EMBL" id="MYD89306.1"/>
    </source>
</evidence>
<accession>A0A6B1DR38</accession>
<proteinExistence type="predicted"/>
<name>A0A6B1DR38_9CHLR</name>
<evidence type="ECO:0008006" key="2">
    <source>
        <dbReference type="Google" id="ProtNLM"/>
    </source>
</evidence>
<dbReference type="AlphaFoldDB" id="A0A6B1DR38"/>
<comment type="caution">
    <text evidence="1">The sequence shown here is derived from an EMBL/GenBank/DDBJ whole genome shotgun (WGS) entry which is preliminary data.</text>
</comment>
<dbReference type="Gene3D" id="3.40.50.300">
    <property type="entry name" value="P-loop containing nucleotide triphosphate hydrolases"/>
    <property type="match status" value="1"/>
</dbReference>